<dbReference type="EMBL" id="CP022957">
    <property type="protein sequence ID" value="ASV32002.1"/>
    <property type="molecule type" value="Genomic_DNA"/>
</dbReference>
<sequence length="249" mass="28639">MNRVFTILILIGLLGCQEDKKIPSAQEIVDKSIQVSGGKKYGNSNIEFDFRKIHYSSELENGQKVLKRRIENDTAVILDVKSPSGFERYINDSLVVLADTTSNKYANSVNSVHYFAYLPYGLNDRAVQKRLLGKVDLNGKSYYKIQVTFKEDGGGDDFDDVYIYWFNADTFKPDYLAYEFHVNGGGQRFREAYNERYVGDIRFVDYKNYKPKLENTTIFNIDSLYLNNQLELLSNIALENVQVNQGSYN</sequence>
<dbReference type="AlphaFoldDB" id="A0A223V9M8"/>
<dbReference type="OrthoDB" id="982433at2"/>
<reference evidence="1 2" key="1">
    <citation type="submission" date="2017-08" db="EMBL/GenBank/DDBJ databases">
        <title>The complete genome sequence of Maribacter sp. B1, isolated from deep-sea sediment.</title>
        <authorList>
            <person name="Wu Y.-H."/>
            <person name="Cheng H."/>
            <person name="Xu X.-W."/>
        </authorList>
    </citation>
    <scope>NUCLEOTIDE SEQUENCE [LARGE SCALE GENOMIC DNA]</scope>
    <source>
        <strain evidence="1 2">B1</strain>
    </source>
</reference>
<accession>A0A223V9M8</accession>
<proteinExistence type="predicted"/>
<name>A0A223V9M8_9FLAO</name>
<dbReference type="InterPro" id="IPR045444">
    <property type="entry name" value="DUF6503"/>
</dbReference>
<dbReference type="KEGG" id="marb:CJ263_18260"/>
<organism evidence="1 2">
    <name type="scientific">Maribacter cobaltidurans</name>
    <dbReference type="NCBI Taxonomy" id="1178778"/>
    <lineage>
        <taxon>Bacteria</taxon>
        <taxon>Pseudomonadati</taxon>
        <taxon>Bacteroidota</taxon>
        <taxon>Flavobacteriia</taxon>
        <taxon>Flavobacteriales</taxon>
        <taxon>Flavobacteriaceae</taxon>
        <taxon>Maribacter</taxon>
    </lineage>
</organism>
<keyword evidence="2" id="KW-1185">Reference proteome</keyword>
<dbReference type="Proteomes" id="UP000215244">
    <property type="component" value="Chromosome"/>
</dbReference>
<evidence type="ECO:0000313" key="1">
    <source>
        <dbReference type="EMBL" id="ASV32002.1"/>
    </source>
</evidence>
<gene>
    <name evidence="1" type="ORF">CJ263_18260</name>
</gene>
<dbReference type="PROSITE" id="PS51257">
    <property type="entry name" value="PROKAR_LIPOPROTEIN"/>
    <property type="match status" value="1"/>
</dbReference>
<protein>
    <submittedName>
        <fullName evidence="1">Deoxyribose-phosphate aldolase</fullName>
    </submittedName>
</protein>
<evidence type="ECO:0000313" key="2">
    <source>
        <dbReference type="Proteomes" id="UP000215244"/>
    </source>
</evidence>
<dbReference type="RefSeq" id="WP_094998587.1">
    <property type="nucleotide sequence ID" value="NZ_BMJL01000005.1"/>
</dbReference>
<dbReference type="Pfam" id="PF20113">
    <property type="entry name" value="DUF6503"/>
    <property type="match status" value="1"/>
</dbReference>